<protein>
    <submittedName>
        <fullName evidence="1">Uncharacterized protein</fullName>
    </submittedName>
</protein>
<keyword evidence="2" id="KW-1185">Reference proteome</keyword>
<dbReference type="Proteomes" id="UP000217211">
    <property type="component" value="Chromosome"/>
</dbReference>
<name>A0A249P7T1_9HYPH</name>
<proteinExistence type="predicted"/>
<sequence length="63" mass="7550">MIPARHIWKTVATIAEYRADLRKYNLHIGRTMRDLEMRTERTTNKHLDALLEDLDTAERKKQN</sequence>
<dbReference type="KEGG" id="esj:SJ05684_c03380"/>
<evidence type="ECO:0000313" key="2">
    <source>
        <dbReference type="Proteomes" id="UP000217211"/>
    </source>
</evidence>
<organism evidence="1 2">
    <name type="scientific">Sinorhizobium sojae CCBAU 05684</name>
    <dbReference type="NCBI Taxonomy" id="716928"/>
    <lineage>
        <taxon>Bacteria</taxon>
        <taxon>Pseudomonadati</taxon>
        <taxon>Pseudomonadota</taxon>
        <taxon>Alphaproteobacteria</taxon>
        <taxon>Hyphomicrobiales</taxon>
        <taxon>Rhizobiaceae</taxon>
        <taxon>Sinorhizobium/Ensifer group</taxon>
        <taxon>Sinorhizobium</taxon>
    </lineage>
</organism>
<accession>A0A249P7T1</accession>
<reference evidence="1 2" key="1">
    <citation type="submission" date="2017-08" db="EMBL/GenBank/DDBJ databases">
        <title>Multipartite genome sequences of Sinorhizobium species nodulating soybeans.</title>
        <authorList>
            <person name="Tian C.F."/>
        </authorList>
    </citation>
    <scope>NUCLEOTIDE SEQUENCE [LARGE SCALE GENOMIC DNA]</scope>
    <source>
        <strain evidence="1 2">CCBAU 05684</strain>
    </source>
</reference>
<dbReference type="AlphaFoldDB" id="A0A249P7T1"/>
<evidence type="ECO:0000313" key="1">
    <source>
        <dbReference type="EMBL" id="ASY61805.1"/>
    </source>
</evidence>
<dbReference type="EMBL" id="CP023067">
    <property type="protein sequence ID" value="ASY61805.1"/>
    <property type="molecule type" value="Genomic_DNA"/>
</dbReference>
<gene>
    <name evidence="1" type="ORF">SJ05684_c03380</name>
</gene>
<dbReference type="STRING" id="716928.GCA_000261485_00750"/>